<feature type="region of interest" description="Disordered" evidence="1">
    <location>
        <begin position="1"/>
        <end position="34"/>
    </location>
</feature>
<name>A0A4R8X0L5_9MICO</name>
<evidence type="ECO:0000256" key="1">
    <source>
        <dbReference type="SAM" id="MobiDB-lite"/>
    </source>
</evidence>
<dbReference type="InterPro" id="IPR035901">
    <property type="entry name" value="GIY-YIG_endonuc_sf"/>
</dbReference>
<proteinExistence type="predicted"/>
<dbReference type="InterPro" id="IPR019080">
    <property type="entry name" value="YqaJ_viral_recombinase"/>
</dbReference>
<dbReference type="Gene3D" id="3.90.320.10">
    <property type="match status" value="2"/>
</dbReference>
<sequence length="523" mass="58485">MTQLESDLPPRRDLQPRISGRSSPRFTLSDDGEPIDSQDRAQWLLRRRSGVTATDVNRLVLTNGNRSAQWHNVLREKLTGDGGYWSPSFQHGIDREPVIAAWVQENFAITPNTRLFQGENPRHLATPDGIGEREVCEIKTSSFLLSATLNTYRDQMQWQMHVTGAERCLFVVEDRDSLTIEHRWVDRDTTRIGMLVERADEFLQELDSALSGQASPAGFIYGIGCRCHPDAGVRYIGKTDTTVARRFAQHTMAAASGGSVPLYHWMRAHGKENIYVVELEAVDQGTRILTRESRWIETLRGQGADLLNVGNNWTRGADGIRREWEPRDLARFAAGSWPRFARASDGNPMDARHRKEWLFAGMNGVTERDAAEMLSPSLRASLLQQKLRSLSGGPTPLTGDVDVNRLIPTWAKAEHGIVANAMLCSGENPRHVATPDGIGERVICEVMTSAVSIDALLKAHASRLQWQLHVTSAESLLFLVHYSYPTVEHIWVFRDESHIQNLAAAANSFLQDLDLHAAKSGTE</sequence>
<dbReference type="RefSeq" id="WP_134565598.1">
    <property type="nucleotide sequence ID" value="NZ_SOFP01000020.1"/>
</dbReference>
<comment type="caution">
    <text evidence="4">The sequence shown here is derived from an EMBL/GenBank/DDBJ whole genome shotgun (WGS) entry which is preliminary data.</text>
</comment>
<organism evidence="4 5">
    <name type="scientific">Cryobacterium algoritolerans</name>
    <dbReference type="NCBI Taxonomy" id="1259184"/>
    <lineage>
        <taxon>Bacteria</taxon>
        <taxon>Bacillati</taxon>
        <taxon>Actinomycetota</taxon>
        <taxon>Actinomycetes</taxon>
        <taxon>Micrococcales</taxon>
        <taxon>Microbacteriaceae</taxon>
        <taxon>Cryobacterium</taxon>
    </lineage>
</organism>
<dbReference type="SUPFAM" id="SSF82771">
    <property type="entry name" value="GIY-YIG endonuclease"/>
    <property type="match status" value="1"/>
</dbReference>
<evidence type="ECO:0000313" key="5">
    <source>
        <dbReference type="Proteomes" id="UP000298412"/>
    </source>
</evidence>
<evidence type="ECO:0000259" key="2">
    <source>
        <dbReference type="Pfam" id="PF01541"/>
    </source>
</evidence>
<protein>
    <recommendedName>
        <fullName evidence="6">YqaJ viral recombinase domain-containing protein</fullName>
    </recommendedName>
</protein>
<dbReference type="Proteomes" id="UP000298412">
    <property type="component" value="Unassembled WGS sequence"/>
</dbReference>
<dbReference type="Gene3D" id="3.40.1440.10">
    <property type="entry name" value="GIY-YIG endonuclease"/>
    <property type="match status" value="1"/>
</dbReference>
<gene>
    <name evidence="4" type="ORF">E3O19_04430</name>
</gene>
<evidence type="ECO:0008006" key="6">
    <source>
        <dbReference type="Google" id="ProtNLM"/>
    </source>
</evidence>
<dbReference type="SUPFAM" id="SSF52980">
    <property type="entry name" value="Restriction endonuclease-like"/>
    <property type="match status" value="1"/>
</dbReference>
<feature type="domain" description="YqaJ viral recombinase" evidence="3">
    <location>
        <begin position="42"/>
        <end position="166"/>
    </location>
</feature>
<dbReference type="AlphaFoldDB" id="A0A4R8X0L5"/>
<feature type="domain" description="GIY-YIG" evidence="2">
    <location>
        <begin position="219"/>
        <end position="300"/>
    </location>
</feature>
<dbReference type="Pfam" id="PF09588">
    <property type="entry name" value="YqaJ"/>
    <property type="match status" value="1"/>
</dbReference>
<dbReference type="InterPro" id="IPR011604">
    <property type="entry name" value="PDDEXK-like_dom_sf"/>
</dbReference>
<dbReference type="Pfam" id="PF01541">
    <property type="entry name" value="GIY-YIG"/>
    <property type="match status" value="1"/>
</dbReference>
<accession>A0A4R8X0L5</accession>
<reference evidence="4 5" key="1">
    <citation type="submission" date="2019-03" db="EMBL/GenBank/DDBJ databases">
        <title>Genomics of glacier-inhabiting Cryobacterium strains.</title>
        <authorList>
            <person name="Liu Q."/>
            <person name="Xin Y.-H."/>
        </authorList>
    </citation>
    <scope>NUCLEOTIDE SEQUENCE [LARGE SCALE GENOMIC DNA]</scope>
    <source>
        <strain evidence="4 5">MDT1-3</strain>
    </source>
</reference>
<evidence type="ECO:0000259" key="3">
    <source>
        <dbReference type="Pfam" id="PF09588"/>
    </source>
</evidence>
<dbReference type="InterPro" id="IPR011335">
    <property type="entry name" value="Restrct_endonuc-II-like"/>
</dbReference>
<dbReference type="OrthoDB" id="5053346at2"/>
<dbReference type="InterPro" id="IPR000305">
    <property type="entry name" value="GIY-YIG_endonuc"/>
</dbReference>
<evidence type="ECO:0000313" key="4">
    <source>
        <dbReference type="EMBL" id="TFC18618.1"/>
    </source>
</evidence>
<dbReference type="EMBL" id="SOFP01000020">
    <property type="protein sequence ID" value="TFC18618.1"/>
    <property type="molecule type" value="Genomic_DNA"/>
</dbReference>
<keyword evidence="5" id="KW-1185">Reference proteome</keyword>